<keyword evidence="3" id="KW-1185">Reference proteome</keyword>
<dbReference type="AlphaFoldDB" id="A0A6S7JLQ0"/>
<dbReference type="Pfam" id="PF20231">
    <property type="entry name" value="DUF6589"/>
    <property type="match status" value="1"/>
</dbReference>
<dbReference type="EMBL" id="CACRXK020016518">
    <property type="protein sequence ID" value="CAB4029950.1"/>
    <property type="molecule type" value="Genomic_DNA"/>
</dbReference>
<proteinExistence type="predicted"/>
<name>A0A6S7JLQ0_PARCT</name>
<feature type="domain" description="DUF6589" evidence="1">
    <location>
        <begin position="6"/>
        <end position="168"/>
    </location>
</feature>
<gene>
    <name evidence="2" type="ORF">PACLA_8A005821</name>
</gene>
<comment type="caution">
    <text evidence="2">The sequence shown here is derived from an EMBL/GenBank/DDBJ whole genome shotgun (WGS) entry which is preliminary data.</text>
</comment>
<evidence type="ECO:0000313" key="3">
    <source>
        <dbReference type="Proteomes" id="UP001152795"/>
    </source>
</evidence>
<evidence type="ECO:0000313" key="2">
    <source>
        <dbReference type="EMBL" id="CAB4029950.1"/>
    </source>
</evidence>
<protein>
    <recommendedName>
        <fullName evidence="1">DUF6589 domain-containing protein</fullName>
    </recommendedName>
</protein>
<feature type="non-terminal residue" evidence="2">
    <location>
        <position position="1"/>
    </location>
</feature>
<reference evidence="2" key="1">
    <citation type="submission" date="2020-04" db="EMBL/GenBank/DDBJ databases">
        <authorList>
            <person name="Alioto T."/>
            <person name="Alioto T."/>
            <person name="Gomez Garrido J."/>
        </authorList>
    </citation>
    <scope>NUCLEOTIDE SEQUENCE</scope>
    <source>
        <strain evidence="2">A484AB</strain>
    </source>
</reference>
<evidence type="ECO:0000259" key="1">
    <source>
        <dbReference type="Pfam" id="PF20231"/>
    </source>
</evidence>
<accession>A0A6S7JLQ0</accession>
<sequence length="172" mass="20115">LVFKMLYKNSGRAKGTLRFFQEKLQRRNVTQDIKHYEECEQLFISVGKSYTLAALLHFFCMSEVDDRPQENIPPHDADYQQYFDTVLDKFVNEYLLSKPDSQSNQTLDEQLDQIKEYSLCLLRLFFILKSLKDAVKLGDGDQLATIRKVLLKHFKSHSGHNTYAIEMLISIL</sequence>
<dbReference type="InterPro" id="IPR046496">
    <property type="entry name" value="DUF6589"/>
</dbReference>
<dbReference type="Proteomes" id="UP001152795">
    <property type="component" value="Unassembled WGS sequence"/>
</dbReference>
<dbReference type="OrthoDB" id="5976369at2759"/>
<organism evidence="2 3">
    <name type="scientific">Paramuricea clavata</name>
    <name type="common">Red gorgonian</name>
    <name type="synonym">Violescent sea-whip</name>
    <dbReference type="NCBI Taxonomy" id="317549"/>
    <lineage>
        <taxon>Eukaryota</taxon>
        <taxon>Metazoa</taxon>
        <taxon>Cnidaria</taxon>
        <taxon>Anthozoa</taxon>
        <taxon>Octocorallia</taxon>
        <taxon>Malacalcyonacea</taxon>
        <taxon>Plexauridae</taxon>
        <taxon>Paramuricea</taxon>
    </lineage>
</organism>